<evidence type="ECO:0000256" key="1">
    <source>
        <dbReference type="ARBA" id="ARBA00004141"/>
    </source>
</evidence>
<protein>
    <recommendedName>
        <fullName evidence="6">G protein-coupled receptor GPR1/2/3 C-terminal domain-containing protein</fullName>
    </recommendedName>
</protein>
<keyword evidence="4 5" id="KW-0472">Membrane</keyword>
<dbReference type="STRING" id="1441469.A0A225AI50"/>
<dbReference type="Proteomes" id="UP000214365">
    <property type="component" value="Unassembled WGS sequence"/>
</dbReference>
<evidence type="ECO:0000259" key="6">
    <source>
        <dbReference type="Pfam" id="PF11970"/>
    </source>
</evidence>
<evidence type="ECO:0000256" key="2">
    <source>
        <dbReference type="ARBA" id="ARBA00022692"/>
    </source>
</evidence>
<gene>
    <name evidence="7" type="ORF">UA08_03095</name>
</gene>
<comment type="caution">
    <text evidence="7">The sequence shown here is derived from an EMBL/GenBank/DDBJ whole genome shotgun (WGS) entry which is preliminary data.</text>
</comment>
<dbReference type="GeneID" id="31002850"/>
<feature type="transmembrane region" description="Helical" evidence="5">
    <location>
        <begin position="269"/>
        <end position="291"/>
    </location>
</feature>
<feature type="transmembrane region" description="Helical" evidence="5">
    <location>
        <begin position="137"/>
        <end position="157"/>
    </location>
</feature>
<keyword evidence="2 5" id="KW-0812">Transmembrane</keyword>
<feature type="transmembrane region" description="Helical" evidence="5">
    <location>
        <begin position="232"/>
        <end position="249"/>
    </location>
</feature>
<dbReference type="GO" id="GO:0007189">
    <property type="term" value="P:adenylate cyclase-activating G protein-coupled receptor signaling pathway"/>
    <property type="evidence" value="ECO:0007669"/>
    <property type="project" value="TreeGrafter"/>
</dbReference>
<dbReference type="InterPro" id="IPR022596">
    <property type="entry name" value="GPR1/2/3_C"/>
</dbReference>
<feature type="transmembrane region" description="Helical" evidence="5">
    <location>
        <begin position="113"/>
        <end position="130"/>
    </location>
</feature>
<dbReference type="SUPFAM" id="SSF81321">
    <property type="entry name" value="Family A G protein-coupled receptor-like"/>
    <property type="match status" value="1"/>
</dbReference>
<organism evidence="7 8">
    <name type="scientific">Talaromyces atroroseus</name>
    <dbReference type="NCBI Taxonomy" id="1441469"/>
    <lineage>
        <taxon>Eukaryota</taxon>
        <taxon>Fungi</taxon>
        <taxon>Dikarya</taxon>
        <taxon>Ascomycota</taxon>
        <taxon>Pezizomycotina</taxon>
        <taxon>Eurotiomycetes</taxon>
        <taxon>Eurotiomycetidae</taxon>
        <taxon>Eurotiales</taxon>
        <taxon>Trichocomaceae</taxon>
        <taxon>Talaromyces</taxon>
        <taxon>Talaromyces sect. Trachyspermi</taxon>
    </lineage>
</organism>
<feature type="transmembrane region" description="Helical" evidence="5">
    <location>
        <begin position="190"/>
        <end position="211"/>
    </location>
</feature>
<evidence type="ECO:0000256" key="3">
    <source>
        <dbReference type="ARBA" id="ARBA00022989"/>
    </source>
</evidence>
<dbReference type="GO" id="GO:0004930">
    <property type="term" value="F:G protein-coupled receptor activity"/>
    <property type="evidence" value="ECO:0007669"/>
    <property type="project" value="TreeGrafter"/>
</dbReference>
<evidence type="ECO:0000256" key="5">
    <source>
        <dbReference type="SAM" id="Phobius"/>
    </source>
</evidence>
<dbReference type="Pfam" id="PF11970">
    <property type="entry name" value="GPR_Gpa2_C"/>
    <property type="match status" value="1"/>
</dbReference>
<proteinExistence type="predicted"/>
<feature type="domain" description="G protein-coupled receptor GPR1/2/3 C-terminal" evidence="6">
    <location>
        <begin position="228"/>
        <end position="295"/>
    </location>
</feature>
<evidence type="ECO:0000313" key="8">
    <source>
        <dbReference type="Proteomes" id="UP000214365"/>
    </source>
</evidence>
<dbReference type="PANTHER" id="PTHR23112:SF41">
    <property type="entry name" value="G-PROTEIN COUPLED RECEPTORS FAMILY 1 PROFILE DOMAIN-CONTAINING PROTEIN-RELATED"/>
    <property type="match status" value="1"/>
</dbReference>
<dbReference type="EMBL" id="LFMY01000004">
    <property type="protein sequence ID" value="OKL61121.1"/>
    <property type="molecule type" value="Genomic_DNA"/>
</dbReference>
<keyword evidence="3 5" id="KW-1133">Transmembrane helix</keyword>
<keyword evidence="8" id="KW-1185">Reference proteome</keyword>
<evidence type="ECO:0000313" key="7">
    <source>
        <dbReference type="EMBL" id="OKL61121.1"/>
    </source>
</evidence>
<name>A0A225AI50_TALAT</name>
<accession>A0A225AI50</accession>
<comment type="subcellular location">
    <subcellularLocation>
        <location evidence="1">Membrane</location>
        <topology evidence="1">Multi-pass membrane protein</topology>
    </subcellularLocation>
</comment>
<dbReference type="RefSeq" id="XP_020121242.1">
    <property type="nucleotide sequence ID" value="XM_020265588.1"/>
</dbReference>
<dbReference type="OrthoDB" id="100006at2759"/>
<dbReference type="PANTHER" id="PTHR23112">
    <property type="entry name" value="G PROTEIN-COUPLED RECEPTOR 157-RELATED"/>
    <property type="match status" value="1"/>
</dbReference>
<evidence type="ECO:0000256" key="4">
    <source>
        <dbReference type="ARBA" id="ARBA00023136"/>
    </source>
</evidence>
<dbReference type="GO" id="GO:0005886">
    <property type="term" value="C:plasma membrane"/>
    <property type="evidence" value="ECO:0007669"/>
    <property type="project" value="TreeGrafter"/>
</dbReference>
<feature type="transmembrane region" description="Helical" evidence="5">
    <location>
        <begin position="66"/>
        <end position="87"/>
    </location>
</feature>
<sequence>MKDGIDPEWQELVFDPAQKGRFLGVGLIACVSVVATGCLLGFLTYRMIFWRRYYTRPLAENQYVVLIYNLLLADLQQAIAFLIYLVWVDRGRSQYYTAACYLQGWFIQTADPGSGLFILGIASHTAAVILRGRQLPYGVFCGCIIALWMFILMLGSIPVGMWGKNVFVVSEAGWCWLSPAHEDERLWGHYFWIFIAEFGTIVLYGLMTIYLRRRMQQSSAAMQTQQESLRRLNRVVIYMVIYPVVYVILSLPLAAGRMAVSRGVVPSKTYFAVAGSFMALSGAVDVIVYTITRRHLLLDSDGSIPTKPYSNQRNESRIPGTSISTIIAAGKGNKHKQGKFGSRFRTTESYQMDTIDSHGERDLSTDDIVSKMDREYDLMHQGVYQETTIEIVHEPAVGDRSEALMSATRKTKRNSGGL</sequence>
<reference evidence="7 8" key="1">
    <citation type="submission" date="2015-06" db="EMBL/GenBank/DDBJ databases">
        <title>Talaromyces atroroseus IBT 11181 draft genome.</title>
        <authorList>
            <person name="Rasmussen K.B."/>
            <person name="Rasmussen S."/>
            <person name="Petersen B."/>
            <person name="Sicheritz-Ponten T."/>
            <person name="Mortensen U.H."/>
            <person name="Thrane U."/>
        </authorList>
    </citation>
    <scope>NUCLEOTIDE SEQUENCE [LARGE SCALE GENOMIC DNA]</scope>
    <source>
        <strain evidence="7 8">IBT 11181</strain>
    </source>
</reference>
<dbReference type="AlphaFoldDB" id="A0A225AI50"/>
<dbReference type="Gene3D" id="1.20.1070.10">
    <property type="entry name" value="Rhodopsin 7-helix transmembrane proteins"/>
    <property type="match status" value="1"/>
</dbReference>
<feature type="transmembrane region" description="Helical" evidence="5">
    <location>
        <begin position="22"/>
        <end position="45"/>
    </location>
</feature>